<dbReference type="SUPFAM" id="SSF47413">
    <property type="entry name" value="lambda repressor-like DNA-binding domains"/>
    <property type="match status" value="1"/>
</dbReference>
<sequence>MYDFSHSLGNAVKSTRYQRGLTQLQVADMADIDVRTVMNIENYKANPKMEVLYPLIRALRIDARSIFNPELQREAPALQQLRLMVEECSEQEAEALIPVIESVLSALRAKAPIEIG</sequence>
<dbReference type="KEGG" id="ibu:IB211_01078"/>
<gene>
    <name evidence="2" type="ORF">IB211_01078</name>
</gene>
<dbReference type="SMART" id="SM00530">
    <property type="entry name" value="HTH_XRE"/>
    <property type="match status" value="1"/>
</dbReference>
<dbReference type="CDD" id="cd00093">
    <property type="entry name" value="HTH_XRE"/>
    <property type="match status" value="1"/>
</dbReference>
<protein>
    <submittedName>
        <fullName evidence="2">Transcriptional regulator, XRE family</fullName>
    </submittedName>
</protein>
<evidence type="ECO:0000313" key="2">
    <source>
        <dbReference type="EMBL" id="ALP93471.1"/>
    </source>
</evidence>
<proteinExistence type="predicted"/>
<dbReference type="PROSITE" id="PS50943">
    <property type="entry name" value="HTH_CROC1"/>
    <property type="match status" value="1"/>
</dbReference>
<name>A0A0S2W2H8_9FIRM</name>
<reference evidence="2 3" key="1">
    <citation type="journal article" date="2015" name="Nat. Commun.">
        <title>Production of butyrate from lysine and the Amadori product fructoselysine by a human gut commensal.</title>
        <authorList>
            <person name="Bui T.P."/>
            <person name="Ritari J."/>
            <person name="Boeren S."/>
            <person name="de Waard P."/>
            <person name="Plugge C.M."/>
            <person name="de Vos W.M."/>
        </authorList>
    </citation>
    <scope>NUCLEOTIDE SEQUENCE [LARGE SCALE GENOMIC DNA]</scope>
    <source>
        <strain evidence="2 3">AF211</strain>
    </source>
</reference>
<keyword evidence="3" id="KW-1185">Reference proteome</keyword>
<dbReference type="Proteomes" id="UP000064844">
    <property type="component" value="Chromosome"/>
</dbReference>
<dbReference type="RefSeq" id="WP_058117350.1">
    <property type="nucleotide sequence ID" value="NZ_CP011307.1"/>
</dbReference>
<feature type="domain" description="HTH cro/C1-type" evidence="1">
    <location>
        <begin position="12"/>
        <end position="66"/>
    </location>
</feature>
<evidence type="ECO:0000259" key="1">
    <source>
        <dbReference type="PROSITE" id="PS50943"/>
    </source>
</evidence>
<dbReference type="Pfam" id="PF01381">
    <property type="entry name" value="HTH_3"/>
    <property type="match status" value="1"/>
</dbReference>
<reference evidence="3" key="2">
    <citation type="submission" date="2015-04" db="EMBL/GenBank/DDBJ databases">
        <title>A butyrogenic pathway from the amino acid lysine in a human gut commensal.</title>
        <authorList>
            <person name="de Vos W.M."/>
            <person name="Bui N.T.P."/>
            <person name="Plugge C.M."/>
            <person name="Ritari J."/>
        </authorList>
    </citation>
    <scope>NUCLEOTIDE SEQUENCE [LARGE SCALE GENOMIC DNA]</scope>
    <source>
        <strain evidence="3">AF211</strain>
    </source>
</reference>
<organism evidence="2 3">
    <name type="scientific">Intestinimonas butyriciproducens</name>
    <dbReference type="NCBI Taxonomy" id="1297617"/>
    <lineage>
        <taxon>Bacteria</taxon>
        <taxon>Bacillati</taxon>
        <taxon>Bacillota</taxon>
        <taxon>Clostridia</taxon>
        <taxon>Eubacteriales</taxon>
        <taxon>Intestinimonas</taxon>
    </lineage>
</organism>
<dbReference type="EMBL" id="CP011307">
    <property type="protein sequence ID" value="ALP93471.1"/>
    <property type="molecule type" value="Genomic_DNA"/>
</dbReference>
<dbReference type="InterPro" id="IPR010982">
    <property type="entry name" value="Lambda_DNA-bd_dom_sf"/>
</dbReference>
<dbReference type="Gene3D" id="1.10.260.40">
    <property type="entry name" value="lambda repressor-like DNA-binding domains"/>
    <property type="match status" value="1"/>
</dbReference>
<dbReference type="AlphaFoldDB" id="A0A0S2W2H8"/>
<dbReference type="InterPro" id="IPR001387">
    <property type="entry name" value="Cro/C1-type_HTH"/>
</dbReference>
<dbReference type="GO" id="GO:0003677">
    <property type="term" value="F:DNA binding"/>
    <property type="evidence" value="ECO:0007669"/>
    <property type="project" value="InterPro"/>
</dbReference>
<dbReference type="STRING" id="1297617.IB211_01078"/>
<accession>A0A0S2W2H8</accession>
<evidence type="ECO:0000313" key="3">
    <source>
        <dbReference type="Proteomes" id="UP000064844"/>
    </source>
</evidence>